<reference evidence="3" key="1">
    <citation type="submission" date="2016-10" db="EMBL/GenBank/DDBJ databases">
        <authorList>
            <person name="Varghese N."/>
            <person name="Submissions S."/>
        </authorList>
    </citation>
    <scope>NUCLEOTIDE SEQUENCE [LARGE SCALE GENOMIC DNA]</scope>
    <source>
        <strain evidence="3">Nm71</strain>
    </source>
</reference>
<name>A0A1I0CUH1_9PROT</name>
<accession>A0A1I0CUH1</accession>
<keyword evidence="3" id="KW-1185">Reference proteome</keyword>
<dbReference type="RefSeq" id="WP_090658679.1">
    <property type="nucleotide sequence ID" value="NZ_FOIA01000016.1"/>
</dbReference>
<dbReference type="EMBL" id="FOIA01000016">
    <property type="protein sequence ID" value="SET22747.1"/>
    <property type="molecule type" value="Genomic_DNA"/>
</dbReference>
<evidence type="ECO:0000256" key="1">
    <source>
        <dbReference type="SAM" id="MobiDB-lite"/>
    </source>
</evidence>
<feature type="compositionally biased region" description="Basic and acidic residues" evidence="1">
    <location>
        <begin position="8"/>
        <end position="33"/>
    </location>
</feature>
<dbReference type="Proteomes" id="UP000199345">
    <property type="component" value="Unassembled WGS sequence"/>
</dbReference>
<dbReference type="AlphaFoldDB" id="A0A1I0CUH1"/>
<evidence type="ECO:0000313" key="3">
    <source>
        <dbReference type="Proteomes" id="UP000199345"/>
    </source>
</evidence>
<protein>
    <submittedName>
        <fullName evidence="2">Uncharacterized protein</fullName>
    </submittedName>
</protein>
<evidence type="ECO:0000313" key="2">
    <source>
        <dbReference type="EMBL" id="SET22747.1"/>
    </source>
</evidence>
<organism evidence="2 3">
    <name type="scientific">Nitrosomonas marina</name>
    <dbReference type="NCBI Taxonomy" id="917"/>
    <lineage>
        <taxon>Bacteria</taxon>
        <taxon>Pseudomonadati</taxon>
        <taxon>Pseudomonadota</taxon>
        <taxon>Betaproteobacteria</taxon>
        <taxon>Nitrosomonadales</taxon>
        <taxon>Nitrosomonadaceae</taxon>
        <taxon>Nitrosomonas</taxon>
    </lineage>
</organism>
<sequence length="60" mass="6838">MELQILLRAEEGTSDSDEKADKPMNRLESRRSTQDIGKSWHTASADAVKKLKSCFDSFYD</sequence>
<feature type="region of interest" description="Disordered" evidence="1">
    <location>
        <begin position="1"/>
        <end position="39"/>
    </location>
</feature>
<proteinExistence type="predicted"/>
<gene>
    <name evidence="2" type="ORF">SAMN05216326_11622</name>
</gene>